<evidence type="ECO:0000313" key="4">
    <source>
        <dbReference type="Proteomes" id="UP000199120"/>
    </source>
</evidence>
<feature type="compositionally biased region" description="Low complexity" evidence="1">
    <location>
        <begin position="55"/>
        <end position="103"/>
    </location>
</feature>
<proteinExistence type="predicted"/>
<feature type="region of interest" description="Disordered" evidence="1">
    <location>
        <begin position="24"/>
        <end position="150"/>
    </location>
</feature>
<evidence type="ECO:0000256" key="1">
    <source>
        <dbReference type="SAM" id="MobiDB-lite"/>
    </source>
</evidence>
<keyword evidence="2" id="KW-0732">Signal</keyword>
<protein>
    <submittedName>
        <fullName evidence="3">Meckel syndrome type 1 protein</fullName>
    </submittedName>
</protein>
<evidence type="ECO:0000313" key="3">
    <source>
        <dbReference type="EMBL" id="SEK92589.1"/>
    </source>
</evidence>
<dbReference type="STRING" id="416943.SAMN05445871_4042"/>
<keyword evidence="4" id="KW-1185">Reference proteome</keyword>
<gene>
    <name evidence="3" type="ORF">SAMN05192542_104137</name>
</gene>
<evidence type="ECO:0000256" key="2">
    <source>
        <dbReference type="SAM" id="SignalP"/>
    </source>
</evidence>
<dbReference type="EMBL" id="FOAJ01000004">
    <property type="protein sequence ID" value="SEK92589.1"/>
    <property type="molecule type" value="Genomic_DNA"/>
</dbReference>
<sequence length="250" mass="24589">MKSSNLLKLILAALAPLYMSDDASAAAPADAGNAPTASPALGETRGGGMQASEPQTQAQQGESAAAATGEQEAGGATVGEIDAAPAAAVPSDTSATTSAADAALRATQVDGDPQQPAVDDPAEAVKNTDGTPAAAPESGEAQAGPAADAAASTGLPDIAASNAVAPAPAAAAAPPADEVIGLTLPQRVAMHLEAVFQLVSDHVSAAAREPEAEISAVKASIERIEAHVRNGLEVAHHEVVSELAKLRKLL</sequence>
<feature type="chain" id="PRO_5030029028" evidence="2">
    <location>
        <begin position="26"/>
        <end position="250"/>
    </location>
</feature>
<accession>A0A1H7L0L6</accession>
<feature type="compositionally biased region" description="Low complexity" evidence="1">
    <location>
        <begin position="24"/>
        <end position="38"/>
    </location>
</feature>
<feature type="signal peptide" evidence="2">
    <location>
        <begin position="1"/>
        <end position="25"/>
    </location>
</feature>
<organism evidence="3 4">
    <name type="scientific">Paraburkholderia caballeronis</name>
    <dbReference type="NCBI Taxonomy" id="416943"/>
    <lineage>
        <taxon>Bacteria</taxon>
        <taxon>Pseudomonadati</taxon>
        <taxon>Pseudomonadota</taxon>
        <taxon>Betaproteobacteria</taxon>
        <taxon>Burkholderiales</taxon>
        <taxon>Burkholderiaceae</taxon>
        <taxon>Paraburkholderia</taxon>
    </lineage>
</organism>
<name>A0A1H7L0L6_9BURK</name>
<feature type="compositionally biased region" description="Low complexity" evidence="1">
    <location>
        <begin position="141"/>
        <end position="150"/>
    </location>
</feature>
<reference evidence="4" key="1">
    <citation type="submission" date="2016-10" db="EMBL/GenBank/DDBJ databases">
        <authorList>
            <person name="Varghese N."/>
            <person name="Submissions S."/>
        </authorList>
    </citation>
    <scope>NUCLEOTIDE SEQUENCE [LARGE SCALE GENOMIC DNA]</scope>
    <source>
        <strain evidence="4">LMG 26416</strain>
    </source>
</reference>
<dbReference type="AlphaFoldDB" id="A0A1H7L0L6"/>
<dbReference type="RefSeq" id="WP_090548093.1">
    <property type="nucleotide sequence ID" value="NZ_FNSR01000002.1"/>
</dbReference>
<dbReference type="Proteomes" id="UP000199120">
    <property type="component" value="Unassembled WGS sequence"/>
</dbReference>